<dbReference type="EMBL" id="FNCE01000009">
    <property type="protein sequence ID" value="SDG34533.1"/>
    <property type="molecule type" value="Genomic_DNA"/>
</dbReference>
<proteinExistence type="predicted"/>
<evidence type="ECO:0000259" key="1">
    <source>
        <dbReference type="PROSITE" id="PS50404"/>
    </source>
</evidence>
<dbReference type="STRING" id="1082479.SAMN05216241_10982"/>
<dbReference type="PROSITE" id="PS50404">
    <property type="entry name" value="GST_NTER"/>
    <property type="match status" value="1"/>
</dbReference>
<evidence type="ECO:0000313" key="2">
    <source>
        <dbReference type="EMBL" id="SDG34533.1"/>
    </source>
</evidence>
<dbReference type="Gene3D" id="3.40.30.10">
    <property type="entry name" value="Glutaredoxin"/>
    <property type="match status" value="1"/>
</dbReference>
<dbReference type="InterPro" id="IPR004045">
    <property type="entry name" value="Glutathione_S-Trfase_N"/>
</dbReference>
<dbReference type="SUPFAM" id="SSF52833">
    <property type="entry name" value="Thioredoxin-like"/>
    <property type="match status" value="1"/>
</dbReference>
<dbReference type="InterPro" id="IPR036249">
    <property type="entry name" value="Thioredoxin-like_sf"/>
</dbReference>
<dbReference type="PANTHER" id="PTHR43968:SF6">
    <property type="entry name" value="GLUTATHIONE S-TRANSFERASE OMEGA"/>
    <property type="match status" value="1"/>
</dbReference>
<dbReference type="InterPro" id="IPR050983">
    <property type="entry name" value="GST_Omega/HSP26"/>
</dbReference>
<gene>
    <name evidence="2" type="ORF">SAMN05216241_10982</name>
</gene>
<dbReference type="OrthoDB" id="9795329at2"/>
<keyword evidence="3" id="KW-1185">Reference proteome</keyword>
<dbReference type="CDD" id="cd03049">
    <property type="entry name" value="GST_N_3"/>
    <property type="match status" value="1"/>
</dbReference>
<keyword evidence="2" id="KW-0808">Transferase</keyword>
<dbReference type="PANTHER" id="PTHR43968">
    <property type="match status" value="1"/>
</dbReference>
<evidence type="ECO:0000313" key="3">
    <source>
        <dbReference type="Proteomes" id="UP000199415"/>
    </source>
</evidence>
<dbReference type="Pfam" id="PF13409">
    <property type="entry name" value="GST_N_2"/>
    <property type="match status" value="1"/>
</dbReference>
<protein>
    <submittedName>
        <fullName evidence="2">Glutathione S-transferase</fullName>
    </submittedName>
</protein>
<dbReference type="GO" id="GO:0005737">
    <property type="term" value="C:cytoplasm"/>
    <property type="evidence" value="ECO:0007669"/>
    <property type="project" value="TreeGrafter"/>
</dbReference>
<organism evidence="2 3">
    <name type="scientific">Limimonas halophila</name>
    <dbReference type="NCBI Taxonomy" id="1082479"/>
    <lineage>
        <taxon>Bacteria</taxon>
        <taxon>Pseudomonadati</taxon>
        <taxon>Pseudomonadota</taxon>
        <taxon>Alphaproteobacteria</taxon>
        <taxon>Rhodospirillales</taxon>
        <taxon>Rhodovibrionaceae</taxon>
        <taxon>Limimonas</taxon>
    </lineage>
</organism>
<dbReference type="InterPro" id="IPR036282">
    <property type="entry name" value="Glutathione-S-Trfase_C_sf"/>
</dbReference>
<feature type="domain" description="GST N-terminal" evidence="1">
    <location>
        <begin position="1"/>
        <end position="80"/>
    </location>
</feature>
<dbReference type="SUPFAM" id="SSF47616">
    <property type="entry name" value="GST C-terminal domain-like"/>
    <property type="match status" value="1"/>
</dbReference>
<accession>A0A1G7TGU2</accession>
<dbReference type="CDD" id="cd03205">
    <property type="entry name" value="GST_C_6"/>
    <property type="match status" value="1"/>
</dbReference>
<sequence>MLLRYSPTSPYVRKVTVAAEEIGLADHLTWQHTNPWVPESDIGTHNPLGKIPALVLDSGETLYESDLICEYLDSLHAGEKLFPPEGERRWRALKLHALADGMLDSAVHRIVENNKRPAELYWADWDAYQQRKIDRGLDALEADPDRLEERLTIGQIAVACALGFLDFRFPSVAWRETRPHLAAWYDAFAKRPSMQKTVPQQPS</sequence>
<reference evidence="2 3" key="1">
    <citation type="submission" date="2016-10" db="EMBL/GenBank/DDBJ databases">
        <authorList>
            <person name="de Groot N.N."/>
        </authorList>
    </citation>
    <scope>NUCLEOTIDE SEQUENCE [LARGE SCALE GENOMIC DNA]</scope>
    <source>
        <strain evidence="2 3">DSM 25584</strain>
    </source>
</reference>
<dbReference type="AlphaFoldDB" id="A0A1G7TGU2"/>
<name>A0A1G7TGU2_9PROT</name>
<dbReference type="GO" id="GO:0016740">
    <property type="term" value="F:transferase activity"/>
    <property type="evidence" value="ECO:0007669"/>
    <property type="project" value="UniProtKB-KW"/>
</dbReference>
<dbReference type="RefSeq" id="WP_090020997.1">
    <property type="nucleotide sequence ID" value="NZ_FNCE01000009.1"/>
</dbReference>
<dbReference type="Proteomes" id="UP000199415">
    <property type="component" value="Unassembled WGS sequence"/>
</dbReference>
<dbReference type="Gene3D" id="1.20.1050.10">
    <property type="match status" value="1"/>
</dbReference>
<dbReference type="Pfam" id="PF13410">
    <property type="entry name" value="GST_C_2"/>
    <property type="match status" value="1"/>
</dbReference>